<evidence type="ECO:0000313" key="3">
    <source>
        <dbReference type="EMBL" id="MBV6341787.1"/>
    </source>
</evidence>
<dbReference type="EMBL" id="JABXWD010000150">
    <property type="protein sequence ID" value="MBV6341787.1"/>
    <property type="molecule type" value="Genomic_DNA"/>
</dbReference>
<organism evidence="3 4">
    <name type="scientific">Candidatus Magnetobacterium casense</name>
    <dbReference type="NCBI Taxonomy" id="1455061"/>
    <lineage>
        <taxon>Bacteria</taxon>
        <taxon>Pseudomonadati</taxon>
        <taxon>Nitrospirota</taxon>
        <taxon>Thermodesulfovibrionia</taxon>
        <taxon>Thermodesulfovibrionales</taxon>
        <taxon>Candidatus Magnetobacteriaceae</taxon>
        <taxon>Candidatus Magnetobacterium</taxon>
    </lineage>
</organism>
<accession>A0ABS6RYR0</accession>
<feature type="domain" description="HEPN" evidence="2">
    <location>
        <begin position="8"/>
        <end position="88"/>
    </location>
</feature>
<dbReference type="Gene3D" id="1.20.120.330">
    <property type="entry name" value="Nucleotidyltransferases domain 2"/>
    <property type="match status" value="1"/>
</dbReference>
<dbReference type="PANTHER" id="PTHR36565:SF1">
    <property type="entry name" value="UPF0332 PROTEIN TM_1000"/>
    <property type="match status" value="1"/>
</dbReference>
<dbReference type="Pfam" id="PF05168">
    <property type="entry name" value="HEPN"/>
    <property type="match status" value="1"/>
</dbReference>
<protein>
    <submittedName>
        <fullName evidence="3">HEPN domain-containing protein</fullName>
    </submittedName>
</protein>
<comment type="similarity">
    <text evidence="1">Belongs to the UPF0332 family.</text>
</comment>
<sequence length="127" mass="14238">MTSETANFIEKAEKLLVNANTMLNVGLNSDAGRTAYLAGFHAAQALIFERMGKTVKTHKGVQMEFMRLTKNEPSVPAELRIFLSQAYNLKAIALQPPRKGRGEAPRPERSPLDPIMLNLRLLQKYLQ</sequence>
<reference evidence="3 4" key="1">
    <citation type="journal article" date="2020" name="J Geophys Res Biogeosci">
        <title>Magnetotaxis as an Adaptation to Enable Bacterial Shuttling of Microbial Sulfur and Sulfur Cycling Across Aquatic Oxic#Anoxic Interfaces.</title>
        <authorList>
            <person name="Li J."/>
            <person name="Liu P."/>
            <person name="Wang J."/>
            <person name="Roberts A.P."/>
            <person name="Pan Y."/>
        </authorList>
    </citation>
    <scope>NUCLEOTIDE SEQUENCE [LARGE SCALE GENOMIC DNA]</scope>
    <source>
        <strain evidence="3 4">MYR-1_YQ</strain>
    </source>
</reference>
<comment type="caution">
    <text evidence="3">The sequence shown here is derived from an EMBL/GenBank/DDBJ whole genome shotgun (WGS) entry which is preliminary data.</text>
</comment>
<dbReference type="PANTHER" id="PTHR36565">
    <property type="entry name" value="UPF0332 PROTEIN TM_1000"/>
    <property type="match status" value="1"/>
</dbReference>
<keyword evidence="4" id="KW-1185">Reference proteome</keyword>
<dbReference type="InterPro" id="IPR007842">
    <property type="entry name" value="HEPN_dom"/>
</dbReference>
<evidence type="ECO:0000313" key="4">
    <source>
        <dbReference type="Proteomes" id="UP001196980"/>
    </source>
</evidence>
<gene>
    <name evidence="3" type="ORF">HWQ67_09340</name>
</gene>
<dbReference type="RefSeq" id="WP_218252417.1">
    <property type="nucleotide sequence ID" value="NZ_JABXWD010000150.1"/>
</dbReference>
<evidence type="ECO:0000259" key="2">
    <source>
        <dbReference type="Pfam" id="PF05168"/>
    </source>
</evidence>
<proteinExistence type="inferred from homology"/>
<name>A0ABS6RYR0_9BACT</name>
<dbReference type="Proteomes" id="UP001196980">
    <property type="component" value="Unassembled WGS sequence"/>
</dbReference>
<dbReference type="InterPro" id="IPR052226">
    <property type="entry name" value="UPF0332_toxin"/>
</dbReference>
<evidence type="ECO:0000256" key="1">
    <source>
        <dbReference type="ARBA" id="ARBA00038248"/>
    </source>
</evidence>